<dbReference type="InterPro" id="IPR004358">
    <property type="entry name" value="Sig_transdc_His_kin-like_C"/>
</dbReference>
<dbReference type="PRINTS" id="PR00344">
    <property type="entry name" value="BCTRLSENSOR"/>
</dbReference>
<keyword evidence="4" id="KW-0597">Phosphoprotein</keyword>
<evidence type="ECO:0000256" key="4">
    <source>
        <dbReference type="ARBA" id="ARBA00022553"/>
    </source>
</evidence>
<comment type="catalytic activity">
    <reaction evidence="1">
        <text>ATP + protein L-histidine = ADP + protein N-phospho-L-histidine.</text>
        <dbReference type="EC" id="2.7.13.3"/>
    </reaction>
</comment>
<name>A0A4Q1RL21_9FIRM</name>
<dbReference type="EC" id="2.7.13.3" evidence="3"/>
<gene>
    <name evidence="9" type="ORF">ETP43_15585</name>
</gene>
<dbReference type="InterPro" id="IPR005467">
    <property type="entry name" value="His_kinase_dom"/>
</dbReference>
<comment type="subcellular location">
    <subcellularLocation>
        <location evidence="2">Membrane</location>
    </subcellularLocation>
</comment>
<dbReference type="AlphaFoldDB" id="A0A4Q1RL21"/>
<dbReference type="PANTHER" id="PTHR45453">
    <property type="entry name" value="PHOSPHATE REGULON SENSOR PROTEIN PHOR"/>
    <property type="match status" value="1"/>
</dbReference>
<dbReference type="Gene3D" id="3.30.565.10">
    <property type="entry name" value="Histidine kinase-like ATPase, C-terminal domain"/>
    <property type="match status" value="1"/>
</dbReference>
<evidence type="ECO:0000256" key="6">
    <source>
        <dbReference type="ARBA" id="ARBA00022777"/>
    </source>
</evidence>
<dbReference type="PROSITE" id="PS50109">
    <property type="entry name" value="HIS_KIN"/>
    <property type="match status" value="1"/>
</dbReference>
<comment type="caution">
    <text evidence="9">The sequence shown here is derived from an EMBL/GenBank/DDBJ whole genome shotgun (WGS) entry which is preliminary data.</text>
</comment>
<evidence type="ECO:0000256" key="2">
    <source>
        <dbReference type="ARBA" id="ARBA00004370"/>
    </source>
</evidence>
<dbReference type="OrthoDB" id="9813151at2"/>
<protein>
    <recommendedName>
        <fullName evidence="3">histidine kinase</fullName>
        <ecNumber evidence="3">2.7.13.3</ecNumber>
    </recommendedName>
</protein>
<dbReference type="SMART" id="SM00387">
    <property type="entry name" value="HATPase_c"/>
    <property type="match status" value="1"/>
</dbReference>
<dbReference type="GO" id="GO:0000155">
    <property type="term" value="F:phosphorelay sensor kinase activity"/>
    <property type="evidence" value="ECO:0007669"/>
    <property type="project" value="TreeGrafter"/>
</dbReference>
<keyword evidence="10" id="KW-1185">Reference proteome</keyword>
<sequence>MKNPCPGLWLPDIQEQTKHLTSLTNNLITLSRMEEERTRLQMIDFPFSDVVEETVQSFQALARTQNKTFETSIQPMISLYGDEKSLIQLVSILLDNAMKYSTPEGEIFLRLEKAGNNVKLSVYNTADSIDREQLPHLFDRFYRTDKSRSSRTGGYGLGLSIAAAVVNAHKGKITATTQDEHSLLITVMLPLKTQGR</sequence>
<dbReference type="FunFam" id="3.30.565.10:FF:000006">
    <property type="entry name" value="Sensor histidine kinase WalK"/>
    <property type="match status" value="1"/>
</dbReference>
<dbReference type="GO" id="GO:0016036">
    <property type="term" value="P:cellular response to phosphate starvation"/>
    <property type="evidence" value="ECO:0007669"/>
    <property type="project" value="TreeGrafter"/>
</dbReference>
<dbReference type="EMBL" id="SDKC01000001">
    <property type="protein sequence ID" value="RXS76483.1"/>
    <property type="molecule type" value="Genomic_DNA"/>
</dbReference>
<reference evidence="9 10" key="1">
    <citation type="submission" date="2019-01" db="EMBL/GenBank/DDBJ databases">
        <title>Blautia sp. nov. KGMB01111 isolated human feces.</title>
        <authorList>
            <person name="Park J.-E."/>
            <person name="Kim J.-S."/>
            <person name="Park S.-H."/>
        </authorList>
    </citation>
    <scope>NUCLEOTIDE SEQUENCE [LARGE SCALE GENOMIC DNA]</scope>
    <source>
        <strain evidence="9 10">KGMB01111</strain>
    </source>
</reference>
<keyword evidence="7" id="KW-0902">Two-component regulatory system</keyword>
<dbReference type="InterPro" id="IPR003594">
    <property type="entry name" value="HATPase_dom"/>
</dbReference>
<organism evidence="9 10">
    <name type="scientific">Blautia faecicola</name>
    <dbReference type="NCBI Taxonomy" id="2509240"/>
    <lineage>
        <taxon>Bacteria</taxon>
        <taxon>Bacillati</taxon>
        <taxon>Bacillota</taxon>
        <taxon>Clostridia</taxon>
        <taxon>Lachnospirales</taxon>
        <taxon>Lachnospiraceae</taxon>
        <taxon>Blautia</taxon>
    </lineage>
</organism>
<dbReference type="RefSeq" id="WP_129259190.1">
    <property type="nucleotide sequence ID" value="NZ_SDKC01000001.1"/>
</dbReference>
<evidence type="ECO:0000313" key="9">
    <source>
        <dbReference type="EMBL" id="RXS76483.1"/>
    </source>
</evidence>
<proteinExistence type="predicted"/>
<evidence type="ECO:0000256" key="3">
    <source>
        <dbReference type="ARBA" id="ARBA00012438"/>
    </source>
</evidence>
<dbReference type="SUPFAM" id="SSF55874">
    <property type="entry name" value="ATPase domain of HSP90 chaperone/DNA topoisomerase II/histidine kinase"/>
    <property type="match status" value="1"/>
</dbReference>
<keyword evidence="5" id="KW-0808">Transferase</keyword>
<dbReference type="InterPro" id="IPR036890">
    <property type="entry name" value="HATPase_C_sf"/>
</dbReference>
<accession>A0A4Q1RL21</accession>
<evidence type="ECO:0000256" key="1">
    <source>
        <dbReference type="ARBA" id="ARBA00000085"/>
    </source>
</evidence>
<dbReference type="PANTHER" id="PTHR45453:SF1">
    <property type="entry name" value="PHOSPHATE REGULON SENSOR PROTEIN PHOR"/>
    <property type="match status" value="1"/>
</dbReference>
<dbReference type="Pfam" id="PF02518">
    <property type="entry name" value="HATPase_c"/>
    <property type="match status" value="1"/>
</dbReference>
<evidence type="ECO:0000256" key="5">
    <source>
        <dbReference type="ARBA" id="ARBA00022679"/>
    </source>
</evidence>
<evidence type="ECO:0000313" key="10">
    <source>
        <dbReference type="Proteomes" id="UP000290106"/>
    </source>
</evidence>
<feature type="domain" description="Histidine kinase" evidence="8">
    <location>
        <begin position="13"/>
        <end position="193"/>
    </location>
</feature>
<evidence type="ECO:0000259" key="8">
    <source>
        <dbReference type="PROSITE" id="PS50109"/>
    </source>
</evidence>
<dbReference type="Proteomes" id="UP000290106">
    <property type="component" value="Unassembled WGS sequence"/>
</dbReference>
<dbReference type="GO" id="GO:0004721">
    <property type="term" value="F:phosphoprotein phosphatase activity"/>
    <property type="evidence" value="ECO:0007669"/>
    <property type="project" value="TreeGrafter"/>
</dbReference>
<dbReference type="GO" id="GO:0005886">
    <property type="term" value="C:plasma membrane"/>
    <property type="evidence" value="ECO:0007669"/>
    <property type="project" value="TreeGrafter"/>
</dbReference>
<evidence type="ECO:0000256" key="7">
    <source>
        <dbReference type="ARBA" id="ARBA00023012"/>
    </source>
</evidence>
<keyword evidence="6" id="KW-0418">Kinase</keyword>
<dbReference type="InterPro" id="IPR050351">
    <property type="entry name" value="BphY/WalK/GraS-like"/>
</dbReference>